<evidence type="ECO:0000313" key="7">
    <source>
        <dbReference type="EMBL" id="ESL07118.1"/>
    </source>
</evidence>
<dbReference type="Pfam" id="PF00889">
    <property type="entry name" value="EF_TS"/>
    <property type="match status" value="1"/>
</dbReference>
<dbReference type="PANTHER" id="PTHR11741:SF0">
    <property type="entry name" value="ELONGATION FACTOR TS, MITOCHONDRIAL"/>
    <property type="match status" value="1"/>
</dbReference>
<evidence type="ECO:0000256" key="2">
    <source>
        <dbReference type="ARBA" id="ARBA00022768"/>
    </source>
</evidence>
<dbReference type="PANTHER" id="PTHR11741">
    <property type="entry name" value="ELONGATION FACTOR TS"/>
    <property type="match status" value="1"/>
</dbReference>
<dbReference type="Gene3D" id="3.30.479.20">
    <property type="entry name" value="Elongation factor Ts, dimerisation domain"/>
    <property type="match status" value="1"/>
</dbReference>
<dbReference type="GO" id="GO:0005739">
    <property type="term" value="C:mitochondrion"/>
    <property type="evidence" value="ECO:0007669"/>
    <property type="project" value="UniProtKB-SubCell"/>
</dbReference>
<evidence type="ECO:0000259" key="6">
    <source>
        <dbReference type="Pfam" id="PF00889"/>
    </source>
</evidence>
<evidence type="ECO:0000313" key="8">
    <source>
        <dbReference type="Proteomes" id="UP000031737"/>
    </source>
</evidence>
<sequence>MLCLTRLRASASKVAFLEMVRDLRFRTEAPISDCSAALKETQGDVEKAMEVLRKKGSARAMKKQSRVTQHGSVVACVGGTFGAAVITVCSETDFAARSAQFQNTCAKVRDALQKRILDSKGDVLANPTEAYHLLVEATTEDIQASIAVLGENVTIKSVEPLPLVPHVAEHISIGSYTHASLEVLDVGRIAGVVAVSRLDPTMEVGTSTLTGVARHFVACSGAEGNYAHQNFFGTEETVGQWLKRHGLRFSSSLVVDFGKEPVIHTAPQLRTNAK</sequence>
<dbReference type="InterPro" id="IPR001816">
    <property type="entry name" value="Transl_elong_EFTs/EF1B"/>
</dbReference>
<proteinExistence type="inferred from homology"/>
<dbReference type="GO" id="GO:0003746">
    <property type="term" value="F:translation elongation factor activity"/>
    <property type="evidence" value="ECO:0007669"/>
    <property type="project" value="UniProtKB-UniRule"/>
</dbReference>
<dbReference type="Gene3D" id="1.10.8.10">
    <property type="entry name" value="DNA helicase RuvA subunit, C-terminal domain"/>
    <property type="match status" value="1"/>
</dbReference>
<evidence type="ECO:0000256" key="4">
    <source>
        <dbReference type="ARBA" id="ARBA00023128"/>
    </source>
</evidence>
<dbReference type="SUPFAM" id="SSF54713">
    <property type="entry name" value="Elongation factor Ts (EF-Ts), dimerisation domain"/>
    <property type="match status" value="1"/>
</dbReference>
<dbReference type="InterPro" id="IPR036402">
    <property type="entry name" value="EF-Ts_dimer_sf"/>
</dbReference>
<comment type="caution">
    <text evidence="7">The sequence shown here is derived from an EMBL/GenBank/DDBJ whole genome shotgun (WGS) entry which is preliminary data.</text>
</comment>
<evidence type="ECO:0000256" key="3">
    <source>
        <dbReference type="ARBA" id="ARBA00022917"/>
    </source>
</evidence>
<keyword evidence="3 5" id="KW-0648">Protein biosynthesis</keyword>
<accession>A0A061IVG4</accession>
<evidence type="ECO:0000256" key="5">
    <source>
        <dbReference type="HAMAP-Rule" id="MF_03135"/>
    </source>
</evidence>
<comment type="similarity">
    <text evidence="1 5">Belongs to the EF-Ts family.</text>
</comment>
<dbReference type="EMBL" id="AUPL01005199">
    <property type="protein sequence ID" value="ESL07118.1"/>
    <property type="molecule type" value="Genomic_DNA"/>
</dbReference>
<dbReference type="HAMAP" id="MF_00050">
    <property type="entry name" value="EF_Ts"/>
    <property type="match status" value="1"/>
</dbReference>
<comment type="subcellular location">
    <subcellularLocation>
        <location evidence="5">Mitochondrion</location>
    </subcellularLocation>
</comment>
<dbReference type="SUPFAM" id="SSF46934">
    <property type="entry name" value="UBA-like"/>
    <property type="match status" value="1"/>
</dbReference>
<feature type="domain" description="Translation elongation factor EFTs/EF1B dimerisation" evidence="6">
    <location>
        <begin position="83"/>
        <end position="218"/>
    </location>
</feature>
<dbReference type="CDD" id="cd14275">
    <property type="entry name" value="UBA_EF-Ts"/>
    <property type="match status" value="1"/>
</dbReference>
<keyword evidence="2 5" id="KW-0251">Elongation factor</keyword>
<comment type="function">
    <text evidence="5">Associates with the EF-Tu.GDP complex and induces the exchange of GDP to GTP. It remains bound to the aminoacyl-tRNA.EF-Tu.GTP complex up to the GTP hydrolysis stage on the ribosome.</text>
</comment>
<name>A0A061IVG4_TRYRA</name>
<keyword evidence="8" id="KW-1185">Reference proteome</keyword>
<dbReference type="InterPro" id="IPR009060">
    <property type="entry name" value="UBA-like_sf"/>
</dbReference>
<keyword evidence="4 5" id="KW-0496">Mitochondrion</keyword>
<protein>
    <recommendedName>
        <fullName evidence="5">Elongation factor Ts, mitochondrial</fullName>
        <shortName evidence="5">EF-Ts</shortName>
        <shortName evidence="5">EF-TsMt</shortName>
    </recommendedName>
</protein>
<gene>
    <name evidence="7" type="ORF">TRSC58_05199</name>
</gene>
<organism evidence="7 8">
    <name type="scientific">Trypanosoma rangeli SC58</name>
    <dbReference type="NCBI Taxonomy" id="429131"/>
    <lineage>
        <taxon>Eukaryota</taxon>
        <taxon>Discoba</taxon>
        <taxon>Euglenozoa</taxon>
        <taxon>Kinetoplastea</taxon>
        <taxon>Metakinetoplastina</taxon>
        <taxon>Trypanosomatida</taxon>
        <taxon>Trypanosomatidae</taxon>
        <taxon>Trypanosoma</taxon>
        <taxon>Herpetosoma</taxon>
    </lineage>
</organism>
<evidence type="ECO:0000256" key="1">
    <source>
        <dbReference type="ARBA" id="ARBA00005532"/>
    </source>
</evidence>
<dbReference type="OrthoDB" id="277235at2759"/>
<reference evidence="7 8" key="1">
    <citation type="submission" date="2013-07" db="EMBL/GenBank/DDBJ databases">
        <authorList>
            <person name="Stoco P.H."/>
            <person name="Wagner G."/>
            <person name="Gerber A."/>
            <person name="Zaha A."/>
            <person name="Thompson C."/>
            <person name="Bartholomeu D.C."/>
            <person name="Luckemeyer D.D."/>
            <person name="Bahia D."/>
            <person name="Loreto E."/>
            <person name="Prestes E.B."/>
            <person name="Lima F.M."/>
            <person name="Rodrigues-Luiz G."/>
            <person name="Vallejo G.A."/>
            <person name="Filho J.F."/>
            <person name="Monteiro K.M."/>
            <person name="Tyler K.M."/>
            <person name="de Almeida L.G."/>
            <person name="Ortiz M.F."/>
            <person name="Siervo M.A."/>
            <person name="de Moraes M.H."/>
            <person name="Cunha O.L."/>
            <person name="Mendonca-Neto R."/>
            <person name="Silva R."/>
            <person name="Teixeira S.M."/>
            <person name="Murta S.M."/>
            <person name="Sincero T.C."/>
            <person name="Mendes T.A."/>
            <person name="Urmenyi T.P."/>
            <person name="Silva V.G."/>
            <person name="da Rocha W.D."/>
            <person name="Andersson B."/>
            <person name="Romanha A.J."/>
            <person name="Steindel M."/>
            <person name="de Vasconcelos A.T."/>
            <person name="Grisard E.C."/>
        </authorList>
    </citation>
    <scope>NUCLEOTIDE SEQUENCE [LARGE SCALE GENOMIC DNA]</scope>
    <source>
        <strain evidence="7 8">SC58</strain>
    </source>
</reference>
<dbReference type="Proteomes" id="UP000031737">
    <property type="component" value="Unassembled WGS sequence"/>
</dbReference>
<dbReference type="VEuPathDB" id="TriTrypDB:TRSC58_05199"/>
<dbReference type="AlphaFoldDB" id="A0A061IVG4"/>
<dbReference type="InterPro" id="IPR014039">
    <property type="entry name" value="Transl_elong_EFTs/EF1B_dimer"/>
</dbReference>
<dbReference type="FunFam" id="1.10.8.10:FF:000001">
    <property type="entry name" value="Elongation factor Ts"/>
    <property type="match status" value="1"/>
</dbReference>
<dbReference type="GO" id="GO:0070125">
    <property type="term" value="P:mitochondrial translational elongation"/>
    <property type="evidence" value="ECO:0007669"/>
    <property type="project" value="TreeGrafter"/>
</dbReference>